<feature type="chain" id="PRO_5030671758" evidence="3">
    <location>
        <begin position="21"/>
        <end position="569"/>
    </location>
</feature>
<gene>
    <name evidence="4" type="ORF">HAKA00212_LOCUS2563</name>
</gene>
<feature type="region of interest" description="Disordered" evidence="2">
    <location>
        <begin position="287"/>
        <end position="306"/>
    </location>
</feature>
<keyword evidence="1" id="KW-0175">Coiled coil</keyword>
<reference evidence="4" key="1">
    <citation type="submission" date="2021-01" db="EMBL/GenBank/DDBJ databases">
        <authorList>
            <person name="Corre E."/>
            <person name="Pelletier E."/>
            <person name="Niang G."/>
            <person name="Scheremetjew M."/>
            <person name="Finn R."/>
            <person name="Kale V."/>
            <person name="Holt S."/>
            <person name="Cochrane G."/>
            <person name="Meng A."/>
            <person name="Brown T."/>
            <person name="Cohen L."/>
        </authorList>
    </citation>
    <scope>NUCLEOTIDE SEQUENCE</scope>
    <source>
        <strain evidence="4">CCMP3107</strain>
    </source>
</reference>
<name>A0A7S3UUY7_HETAK</name>
<proteinExistence type="predicted"/>
<organism evidence="4">
    <name type="scientific">Heterosigma akashiwo</name>
    <name type="common">Chromophytic alga</name>
    <name type="synonym">Heterosigma carterae</name>
    <dbReference type="NCBI Taxonomy" id="2829"/>
    <lineage>
        <taxon>Eukaryota</taxon>
        <taxon>Sar</taxon>
        <taxon>Stramenopiles</taxon>
        <taxon>Ochrophyta</taxon>
        <taxon>Raphidophyceae</taxon>
        <taxon>Chattonellales</taxon>
        <taxon>Chattonellaceae</taxon>
        <taxon>Heterosigma</taxon>
    </lineage>
</organism>
<dbReference type="EMBL" id="HBIU01006697">
    <property type="protein sequence ID" value="CAE0623897.1"/>
    <property type="molecule type" value="Transcribed_RNA"/>
</dbReference>
<feature type="coiled-coil region" evidence="1">
    <location>
        <begin position="324"/>
        <end position="478"/>
    </location>
</feature>
<evidence type="ECO:0000256" key="1">
    <source>
        <dbReference type="SAM" id="Coils"/>
    </source>
</evidence>
<feature type="signal peptide" evidence="3">
    <location>
        <begin position="1"/>
        <end position="20"/>
    </location>
</feature>
<sequence length="569" mass="65636">MLFPSVWMLFLLLAASFLLGQKLISGFQLHHERKLSATNRQGNCLPLARKVYAKEPGKVPPFADVENLESGKGRLFEDLWRPNEDNQDIFNPEKESSFLPKMSIEVDQVVEELKRYKSRAVLLQDTLVRRMGQLKHANGIIDDLRQQVIALKNNPDMSQKLSELTDLLKEERVRFATIAQRLQAEVAALRRALKRYEEELDQKYEKDSEELTKAKETQAKLEEANRALADELRISMKARKGWDTRKENLQDKIDKFQTRNLLLENKIVELKEKMTSVLLRNAELEKNRDQAQAAGDGPDTGEVAGRSDFKEQALNITEKSLCLLEDKNIMLEQTNNVLKNQLEELQQDLKQKELKISNSEKDRDNAVLEKEALMAELRRLNQTGKLERQNIEKRIEALQLDKEEQLQKLNAKMQESEKRAKALETDTVIMEDLRQRILDLETTKQDQQGEIKVLLREAASAKQLIESQSKELVSLQVESARRLQQIDQLKESNAVESSANIPSLRTEFEESPPQMHPLMERSLPAMASAGQQEQTPAILRPEEKEQEEEVMKAGIVYSFFWRSVNYYDS</sequence>
<evidence type="ECO:0000256" key="3">
    <source>
        <dbReference type="SAM" id="SignalP"/>
    </source>
</evidence>
<feature type="coiled-coil region" evidence="1">
    <location>
        <begin position="106"/>
        <end position="154"/>
    </location>
</feature>
<evidence type="ECO:0000256" key="2">
    <source>
        <dbReference type="SAM" id="MobiDB-lite"/>
    </source>
</evidence>
<dbReference type="AlphaFoldDB" id="A0A7S3UUY7"/>
<protein>
    <submittedName>
        <fullName evidence="4">Uncharacterized protein</fullName>
    </submittedName>
</protein>
<keyword evidence="3" id="KW-0732">Signal</keyword>
<evidence type="ECO:0000313" key="4">
    <source>
        <dbReference type="EMBL" id="CAE0623897.1"/>
    </source>
</evidence>
<accession>A0A7S3UUY7</accession>